<reference evidence="9" key="1">
    <citation type="submission" date="2017-02" db="EMBL/GenBank/DDBJ databases">
        <title>Delving into the versatile metabolic prowess of the omnipresent phylum Bacteroidetes.</title>
        <authorList>
            <person name="Nobu M.K."/>
            <person name="Mei R."/>
            <person name="Narihiro T."/>
            <person name="Kuroda K."/>
            <person name="Liu W.-T."/>
        </authorList>
    </citation>
    <scope>NUCLEOTIDE SEQUENCE</scope>
    <source>
        <strain evidence="9">ADurb.Bin131</strain>
    </source>
</reference>
<dbReference type="InterPro" id="IPR049177">
    <property type="entry name" value="MgtC_SapB_SrpB_YhiD_N"/>
</dbReference>
<evidence type="ECO:0000256" key="3">
    <source>
        <dbReference type="ARBA" id="ARBA00022475"/>
    </source>
</evidence>
<feature type="transmembrane region" description="Helical" evidence="7">
    <location>
        <begin position="110"/>
        <end position="137"/>
    </location>
</feature>
<evidence type="ECO:0000259" key="8">
    <source>
        <dbReference type="Pfam" id="PF02308"/>
    </source>
</evidence>
<evidence type="ECO:0000256" key="7">
    <source>
        <dbReference type="SAM" id="Phobius"/>
    </source>
</evidence>
<keyword evidence="4 7" id="KW-0812">Transmembrane</keyword>
<feature type="domain" description="MgtC/SapB/SrpB/YhiD N-terminal" evidence="8">
    <location>
        <begin position="12"/>
        <end position="141"/>
    </location>
</feature>
<feature type="transmembrane region" description="Helical" evidence="7">
    <location>
        <begin position="73"/>
        <end position="90"/>
    </location>
</feature>
<feature type="transmembrane region" description="Helical" evidence="7">
    <location>
        <begin position="7"/>
        <end position="23"/>
    </location>
</feature>
<dbReference type="AlphaFoldDB" id="A0A1V6C4U3"/>
<dbReference type="Proteomes" id="UP000485562">
    <property type="component" value="Unassembled WGS sequence"/>
</dbReference>
<evidence type="ECO:0000256" key="2">
    <source>
        <dbReference type="ARBA" id="ARBA00009298"/>
    </source>
</evidence>
<accession>A0A1V6C4U3</accession>
<keyword evidence="6 7" id="KW-0472">Membrane</keyword>
<comment type="caution">
    <text evidence="9">The sequence shown here is derived from an EMBL/GenBank/DDBJ whole genome shotgun (WGS) entry which is preliminary data.</text>
</comment>
<keyword evidence="3" id="KW-1003">Cell membrane</keyword>
<comment type="similarity">
    <text evidence="2">Belongs to the MgtC/SapB family.</text>
</comment>
<dbReference type="PANTHER" id="PTHR33778">
    <property type="entry name" value="PROTEIN MGTC"/>
    <property type="match status" value="1"/>
</dbReference>
<protein>
    <submittedName>
        <fullName evidence="9">Mg(2+) transport ATPase</fullName>
    </submittedName>
</protein>
<keyword evidence="5 7" id="KW-1133">Transmembrane helix</keyword>
<dbReference type="EMBL" id="MWDQ01000147">
    <property type="protein sequence ID" value="OQB71896.1"/>
    <property type="molecule type" value="Genomic_DNA"/>
</dbReference>
<proteinExistence type="inferred from homology"/>
<name>A0A1V6C4U3_UNCT6</name>
<dbReference type="Pfam" id="PF02308">
    <property type="entry name" value="MgtC"/>
    <property type="match status" value="1"/>
</dbReference>
<dbReference type="GO" id="GO:0005886">
    <property type="term" value="C:plasma membrane"/>
    <property type="evidence" value="ECO:0007669"/>
    <property type="project" value="UniProtKB-SubCell"/>
</dbReference>
<evidence type="ECO:0000313" key="9">
    <source>
        <dbReference type="EMBL" id="OQB71896.1"/>
    </source>
</evidence>
<evidence type="ECO:0000256" key="4">
    <source>
        <dbReference type="ARBA" id="ARBA00022692"/>
    </source>
</evidence>
<evidence type="ECO:0000256" key="1">
    <source>
        <dbReference type="ARBA" id="ARBA00004651"/>
    </source>
</evidence>
<evidence type="ECO:0000256" key="6">
    <source>
        <dbReference type="ARBA" id="ARBA00023136"/>
    </source>
</evidence>
<comment type="subcellular location">
    <subcellularLocation>
        <location evidence="1">Cell membrane</location>
        <topology evidence="1">Multi-pass membrane protein</topology>
    </subcellularLocation>
</comment>
<evidence type="ECO:0000256" key="5">
    <source>
        <dbReference type="ARBA" id="ARBA00022989"/>
    </source>
</evidence>
<sequence length="225" mass="25250">MITELEWLLRIFVAGILSGIVGWEREKHARAAGFRTLILVGMGCCLSMIVSLRIPELFSESTSYYLRIDPARIAYGVLTGIGFIGAGTIIKDRGSVRGLTTASCLWGVSTIGLAIGCGYYFLGISTTVLIMITLLTLRTIELKIPRDVYSRINIKFSEEDPKMLKEIFNEIENMGYKILEFSISELKDKKVYTAEIQCISKNEKDGITVLQGLKKFEKIIEIDFR</sequence>
<dbReference type="InterPro" id="IPR003416">
    <property type="entry name" value="MgtC/SapB/SrpB/YhiD_fam"/>
</dbReference>
<dbReference type="PRINTS" id="PR01837">
    <property type="entry name" value="MGTCSAPBPROT"/>
</dbReference>
<gene>
    <name evidence="9" type="ORF">BWX89_01563</name>
</gene>
<organism evidence="9">
    <name type="scientific">candidate division TA06 bacterium ADurb.Bin131</name>
    <dbReference type="NCBI Taxonomy" id="1852827"/>
    <lineage>
        <taxon>Bacteria</taxon>
        <taxon>Bacteria division TA06</taxon>
    </lineage>
</organism>
<feature type="transmembrane region" description="Helical" evidence="7">
    <location>
        <begin position="29"/>
        <end position="52"/>
    </location>
</feature>
<dbReference type="PANTHER" id="PTHR33778:SF1">
    <property type="entry name" value="MAGNESIUM TRANSPORTER YHID-RELATED"/>
    <property type="match status" value="1"/>
</dbReference>